<gene>
    <name evidence="2" type="ORF">SMN809_LOCUS66253</name>
</gene>
<feature type="domain" description="FHA" evidence="1">
    <location>
        <begin position="48"/>
        <end position="104"/>
    </location>
</feature>
<evidence type="ECO:0000313" key="3">
    <source>
        <dbReference type="Proteomes" id="UP000676336"/>
    </source>
</evidence>
<dbReference type="AlphaFoldDB" id="A0A8S3GVY2"/>
<dbReference type="PROSITE" id="PS50006">
    <property type="entry name" value="FHA_DOMAIN"/>
    <property type="match status" value="1"/>
</dbReference>
<accession>A0A8S3GVY2</accession>
<dbReference type="Proteomes" id="UP000676336">
    <property type="component" value="Unassembled WGS sequence"/>
</dbReference>
<organism evidence="2 3">
    <name type="scientific">Rotaria magnacalcarata</name>
    <dbReference type="NCBI Taxonomy" id="392030"/>
    <lineage>
        <taxon>Eukaryota</taxon>
        <taxon>Metazoa</taxon>
        <taxon>Spiralia</taxon>
        <taxon>Gnathifera</taxon>
        <taxon>Rotifera</taxon>
        <taxon>Eurotatoria</taxon>
        <taxon>Bdelloidea</taxon>
        <taxon>Philodinida</taxon>
        <taxon>Philodinidae</taxon>
        <taxon>Rotaria</taxon>
    </lineage>
</organism>
<evidence type="ECO:0000313" key="2">
    <source>
        <dbReference type="EMBL" id="CAF5172616.1"/>
    </source>
</evidence>
<dbReference type="EMBL" id="CAJOBI010312967">
    <property type="protein sequence ID" value="CAF5172616.1"/>
    <property type="molecule type" value="Genomic_DNA"/>
</dbReference>
<feature type="non-terminal residue" evidence="2">
    <location>
        <position position="1"/>
    </location>
</feature>
<sequence>SFILICIFRTSSIDTFSHLIDLSQFLLSHAALIHLNSQNVIYIRKHVIWFGSSSLNDICLNDYHSPTCQFITERHACLYYDRKNNLFELLNYSEYGTSVNDLRYGLDIVNDNDYNRQENDYLSKCSCLAKSFYKPSWDGPAQIEQGTVIKIGCHGFLFYRHIVR</sequence>
<evidence type="ECO:0000259" key="1">
    <source>
        <dbReference type="PROSITE" id="PS50006"/>
    </source>
</evidence>
<dbReference type="InterPro" id="IPR000253">
    <property type="entry name" value="FHA_dom"/>
</dbReference>
<reference evidence="2" key="1">
    <citation type="submission" date="2021-02" db="EMBL/GenBank/DDBJ databases">
        <authorList>
            <person name="Nowell W R."/>
        </authorList>
    </citation>
    <scope>NUCLEOTIDE SEQUENCE</scope>
</reference>
<comment type="caution">
    <text evidence="2">The sequence shown here is derived from an EMBL/GenBank/DDBJ whole genome shotgun (WGS) entry which is preliminary data.</text>
</comment>
<name>A0A8S3GVY2_9BILA</name>
<dbReference type="SUPFAM" id="SSF49879">
    <property type="entry name" value="SMAD/FHA domain"/>
    <property type="match status" value="1"/>
</dbReference>
<protein>
    <recommendedName>
        <fullName evidence="1">FHA domain-containing protein</fullName>
    </recommendedName>
</protein>
<dbReference type="Gene3D" id="2.60.200.20">
    <property type="match status" value="1"/>
</dbReference>
<dbReference type="InterPro" id="IPR008984">
    <property type="entry name" value="SMAD_FHA_dom_sf"/>
</dbReference>
<proteinExistence type="predicted"/>